<evidence type="ECO:0000256" key="1">
    <source>
        <dbReference type="ARBA" id="ARBA00023002"/>
    </source>
</evidence>
<dbReference type="GO" id="GO:0044272">
    <property type="term" value="P:sulfur compound biosynthetic process"/>
    <property type="evidence" value="ECO:0007669"/>
    <property type="project" value="UniProtKB-ARBA"/>
</dbReference>
<dbReference type="CDD" id="cd07034">
    <property type="entry name" value="TPP_PYR_PFOR_IOR-alpha_like"/>
    <property type="match status" value="1"/>
</dbReference>
<dbReference type="Pfam" id="PF01558">
    <property type="entry name" value="POR"/>
    <property type="match status" value="1"/>
</dbReference>
<dbReference type="Pfam" id="PF01855">
    <property type="entry name" value="POR_N"/>
    <property type="match status" value="1"/>
</dbReference>
<feature type="domain" description="Pyruvate flavodoxin/ferredoxin oxidoreductase pyrimidine binding" evidence="3">
    <location>
        <begin position="227"/>
        <end position="457"/>
    </location>
</feature>
<evidence type="ECO:0000259" key="3">
    <source>
        <dbReference type="Pfam" id="PF01855"/>
    </source>
</evidence>
<dbReference type="GO" id="GO:0006979">
    <property type="term" value="P:response to oxidative stress"/>
    <property type="evidence" value="ECO:0007669"/>
    <property type="project" value="TreeGrafter"/>
</dbReference>
<dbReference type="InterPro" id="IPR002880">
    <property type="entry name" value="Pyrv_Fd/Flavodoxin_OxRdtase_N"/>
</dbReference>
<dbReference type="NCBIfam" id="TIGR03710">
    <property type="entry name" value="OAFO_sf"/>
    <property type="match status" value="1"/>
</dbReference>
<dbReference type="FunFam" id="3.40.50.970:FF:000022">
    <property type="entry name" value="2-oxoglutarate ferredoxin oxidoreductase alpha subunit"/>
    <property type="match status" value="1"/>
</dbReference>
<dbReference type="SUPFAM" id="SSF52922">
    <property type="entry name" value="TK C-terminal domain-like"/>
    <property type="match status" value="1"/>
</dbReference>
<dbReference type="InterPro" id="IPR009014">
    <property type="entry name" value="Transketo_C/PFOR_II"/>
</dbReference>
<dbReference type="PANTHER" id="PTHR32154:SF20">
    <property type="entry name" value="2-OXOGLUTARATE OXIDOREDUCTASE SUBUNIT KORA"/>
    <property type="match status" value="1"/>
</dbReference>
<dbReference type="Gene3D" id="3.40.50.920">
    <property type="match status" value="1"/>
</dbReference>
<evidence type="ECO:0000313" key="4">
    <source>
        <dbReference type="EMBL" id="PSN92418.1"/>
    </source>
</evidence>
<dbReference type="InterPro" id="IPR029061">
    <property type="entry name" value="THDP-binding"/>
</dbReference>
<accession>A0A2R6B1P2</accession>
<dbReference type="Gene3D" id="3.40.920.10">
    <property type="entry name" value="Pyruvate-ferredoxin oxidoreductase, PFOR, domain III"/>
    <property type="match status" value="1"/>
</dbReference>
<dbReference type="Proteomes" id="UP000240322">
    <property type="component" value="Unassembled WGS sequence"/>
</dbReference>
<dbReference type="GO" id="GO:0006082">
    <property type="term" value="P:organic acid metabolic process"/>
    <property type="evidence" value="ECO:0007669"/>
    <property type="project" value="UniProtKB-ARBA"/>
</dbReference>
<dbReference type="SUPFAM" id="SSF53323">
    <property type="entry name" value="Pyruvate-ferredoxin oxidoreductase, PFOR, domain III"/>
    <property type="match status" value="1"/>
</dbReference>
<proteinExistence type="predicted"/>
<organism evidence="4 5">
    <name type="scientific">Candidatus Marsarchaeota G2 archaeon OSP_D</name>
    <dbReference type="NCBI Taxonomy" id="1978157"/>
    <lineage>
        <taxon>Archaea</taxon>
        <taxon>Candidatus Marsarchaeota</taxon>
        <taxon>Candidatus Marsarchaeota group 2</taxon>
    </lineage>
</organism>
<dbReference type="Gene3D" id="3.40.50.970">
    <property type="match status" value="1"/>
</dbReference>
<dbReference type="InterPro" id="IPR019752">
    <property type="entry name" value="Pyrv/ketoisovalerate_OxRed_cat"/>
</dbReference>
<dbReference type="PANTHER" id="PTHR32154">
    <property type="entry name" value="PYRUVATE-FLAVODOXIN OXIDOREDUCTASE-RELATED"/>
    <property type="match status" value="1"/>
</dbReference>
<evidence type="ECO:0000313" key="5">
    <source>
        <dbReference type="Proteomes" id="UP000240322"/>
    </source>
</evidence>
<dbReference type="EMBL" id="NEXE01000004">
    <property type="protein sequence ID" value="PSN92418.1"/>
    <property type="molecule type" value="Genomic_DNA"/>
</dbReference>
<evidence type="ECO:0008006" key="6">
    <source>
        <dbReference type="Google" id="ProtNLM"/>
    </source>
</evidence>
<dbReference type="InterPro" id="IPR022367">
    <property type="entry name" value="2-oxoacid/accept_OxRdtase_asu"/>
</dbReference>
<dbReference type="InterPro" id="IPR050722">
    <property type="entry name" value="Pyruvate:ferred/Flavod_OxRd"/>
</dbReference>
<dbReference type="AlphaFoldDB" id="A0A2R6B1P2"/>
<comment type="caution">
    <text evidence="4">The sequence shown here is derived from an EMBL/GenBank/DDBJ whole genome shotgun (WGS) entry which is preliminary data.</text>
</comment>
<sequence length="597" mass="65099">MSSTQTTEVSEPRVVHLEDLKVMVGGQGGDGTLTVINLLSHALKQIGAYTYDTRNVLSRIRGGHADGVLRASVRPILSIGDGLDVLVAFDEEAVEVAKEQLLDHAVVIYDNSHSQLKTVLKPTVKVYSAKFGEIAGLELKKTLLKNTVSFAVLCRVLGLADQLAEEAINWRYARRGGDVLQSNLQALKIGFRLADQLGVKPSISFPKTEPKQGLIQITGDEAVGMGFIAGGGRFYAGYPITPASEILEYLQANLPKFNGVALQAEDEISAINMALGASLAGARAMVATSGPGQDLMTEGLGQAGMAEIPLVIVEVQRAGPSTGMPTKHEQSDVNHVVFAGHGDFPRLVVAPADASDCFYLTVDALNLAEKYQLPVFILMDQALGQNTQTVPEFDFSRVNIDRGKLLTQADLNRISVYKRYEFTEDGVSPRTILGTPDGFFQVTGNEHNEWGFVSVDRTNRAKIMRKRMLKVEAAKKDMPRGRVYGDQDARVGFISYGSNLGPILEAMEQLGKQGFKTKFLLLRSIYPLLEEVQEFLESVNTAFVVESNLTGQLAGLIRREYGYADKIVRINKYDGSVFRPSDIVSQTLSQLPRNGGE</sequence>
<name>A0A2R6B1P2_9ARCH</name>
<feature type="domain" description="Pyruvate/ketoisovalerate oxidoreductase catalytic" evidence="2">
    <location>
        <begin position="28"/>
        <end position="191"/>
    </location>
</feature>
<evidence type="ECO:0000259" key="2">
    <source>
        <dbReference type="Pfam" id="PF01558"/>
    </source>
</evidence>
<dbReference type="InterPro" id="IPR002869">
    <property type="entry name" value="Pyrv_flavodox_OxRed_cen"/>
</dbReference>
<keyword evidence="1" id="KW-0560">Oxidoreductase</keyword>
<reference evidence="4 5" key="1">
    <citation type="submission" date="2017-04" db="EMBL/GenBank/DDBJ databases">
        <title>Novel microbial lineages endemic to geothermal iron-oxide mats fill important gaps in the evolutionary history of Archaea.</title>
        <authorList>
            <person name="Jay Z.J."/>
            <person name="Beam J.P."/>
            <person name="Dlakic M."/>
            <person name="Rusch D.B."/>
            <person name="Kozubal M.A."/>
            <person name="Inskeep W.P."/>
        </authorList>
    </citation>
    <scope>NUCLEOTIDE SEQUENCE [LARGE SCALE GENOMIC DNA]</scope>
    <source>
        <strain evidence="4">OSP_D</strain>
    </source>
</reference>
<gene>
    <name evidence="4" type="ORF">B9Q03_00985</name>
</gene>
<protein>
    <recommendedName>
        <fullName evidence="6">2-oxoacid:acceptor oxidoreductase subunit alpha</fullName>
    </recommendedName>
</protein>
<dbReference type="GO" id="GO:0016903">
    <property type="term" value="F:oxidoreductase activity, acting on the aldehyde or oxo group of donors"/>
    <property type="evidence" value="ECO:0007669"/>
    <property type="project" value="InterPro"/>
</dbReference>
<dbReference type="SUPFAM" id="SSF52518">
    <property type="entry name" value="Thiamin diphosphate-binding fold (THDP-binding)"/>
    <property type="match status" value="1"/>
</dbReference>